<sequence>MASKRFHVMLAMLDGTVDHLFCACEAVRPFWEMLRAHDIIQGNFSTIEELWTVAKSVQQSKNNLNTKGPELK</sequence>
<keyword evidence="2" id="KW-1185">Reference proteome</keyword>
<proteinExistence type="predicted"/>
<accession>A0AAV9FKQ1</accession>
<dbReference type="Proteomes" id="UP001180020">
    <property type="component" value="Unassembled WGS sequence"/>
</dbReference>
<dbReference type="EMBL" id="JAUJYO010000001">
    <property type="protein sequence ID" value="KAK1326329.1"/>
    <property type="molecule type" value="Genomic_DNA"/>
</dbReference>
<reference evidence="1" key="1">
    <citation type="journal article" date="2023" name="Nat. Commun.">
        <title>Diploid and tetraploid genomes of Acorus and the evolution of monocots.</title>
        <authorList>
            <person name="Ma L."/>
            <person name="Liu K.W."/>
            <person name="Li Z."/>
            <person name="Hsiao Y.Y."/>
            <person name="Qi Y."/>
            <person name="Fu T."/>
            <person name="Tang G.D."/>
            <person name="Zhang D."/>
            <person name="Sun W.H."/>
            <person name="Liu D.K."/>
            <person name="Li Y."/>
            <person name="Chen G.Z."/>
            <person name="Liu X.D."/>
            <person name="Liao X.Y."/>
            <person name="Jiang Y.T."/>
            <person name="Yu X."/>
            <person name="Hao Y."/>
            <person name="Huang J."/>
            <person name="Zhao X.W."/>
            <person name="Ke S."/>
            <person name="Chen Y.Y."/>
            <person name="Wu W.L."/>
            <person name="Hsu J.L."/>
            <person name="Lin Y.F."/>
            <person name="Huang M.D."/>
            <person name="Li C.Y."/>
            <person name="Huang L."/>
            <person name="Wang Z.W."/>
            <person name="Zhao X."/>
            <person name="Zhong W.Y."/>
            <person name="Peng D.H."/>
            <person name="Ahmad S."/>
            <person name="Lan S."/>
            <person name="Zhang J.S."/>
            <person name="Tsai W.C."/>
            <person name="Van de Peer Y."/>
            <person name="Liu Z.J."/>
        </authorList>
    </citation>
    <scope>NUCLEOTIDE SEQUENCE</scope>
    <source>
        <strain evidence="1">CP</strain>
    </source>
</reference>
<evidence type="ECO:0000313" key="2">
    <source>
        <dbReference type="Proteomes" id="UP001180020"/>
    </source>
</evidence>
<comment type="caution">
    <text evidence="1">The sequence shown here is derived from an EMBL/GenBank/DDBJ whole genome shotgun (WGS) entry which is preliminary data.</text>
</comment>
<dbReference type="AlphaFoldDB" id="A0AAV9FKQ1"/>
<name>A0AAV9FKQ1_ACOCL</name>
<protein>
    <submittedName>
        <fullName evidence="1">Uncharacterized protein</fullName>
    </submittedName>
</protein>
<reference evidence="1" key="2">
    <citation type="submission" date="2023-06" db="EMBL/GenBank/DDBJ databases">
        <authorList>
            <person name="Ma L."/>
            <person name="Liu K.-W."/>
            <person name="Li Z."/>
            <person name="Hsiao Y.-Y."/>
            <person name="Qi Y."/>
            <person name="Fu T."/>
            <person name="Tang G."/>
            <person name="Zhang D."/>
            <person name="Sun W.-H."/>
            <person name="Liu D.-K."/>
            <person name="Li Y."/>
            <person name="Chen G.-Z."/>
            <person name="Liu X.-D."/>
            <person name="Liao X.-Y."/>
            <person name="Jiang Y.-T."/>
            <person name="Yu X."/>
            <person name="Hao Y."/>
            <person name="Huang J."/>
            <person name="Zhao X.-W."/>
            <person name="Ke S."/>
            <person name="Chen Y.-Y."/>
            <person name="Wu W.-L."/>
            <person name="Hsu J.-L."/>
            <person name="Lin Y.-F."/>
            <person name="Huang M.-D."/>
            <person name="Li C.-Y."/>
            <person name="Huang L."/>
            <person name="Wang Z.-W."/>
            <person name="Zhao X."/>
            <person name="Zhong W.-Y."/>
            <person name="Peng D.-H."/>
            <person name="Ahmad S."/>
            <person name="Lan S."/>
            <person name="Zhang J.-S."/>
            <person name="Tsai W.-C."/>
            <person name="Van De Peer Y."/>
            <person name="Liu Z.-J."/>
        </authorList>
    </citation>
    <scope>NUCLEOTIDE SEQUENCE</scope>
    <source>
        <strain evidence="1">CP</strain>
        <tissue evidence="1">Leaves</tissue>
    </source>
</reference>
<evidence type="ECO:0000313" key="1">
    <source>
        <dbReference type="EMBL" id="KAK1326329.1"/>
    </source>
</evidence>
<gene>
    <name evidence="1" type="ORF">QJS10_CPA01g02146</name>
</gene>
<organism evidence="1 2">
    <name type="scientific">Acorus calamus</name>
    <name type="common">Sweet flag</name>
    <dbReference type="NCBI Taxonomy" id="4465"/>
    <lineage>
        <taxon>Eukaryota</taxon>
        <taxon>Viridiplantae</taxon>
        <taxon>Streptophyta</taxon>
        <taxon>Embryophyta</taxon>
        <taxon>Tracheophyta</taxon>
        <taxon>Spermatophyta</taxon>
        <taxon>Magnoliopsida</taxon>
        <taxon>Liliopsida</taxon>
        <taxon>Acoraceae</taxon>
        <taxon>Acorus</taxon>
    </lineage>
</organism>